<dbReference type="PROSITE" id="PS51203">
    <property type="entry name" value="CS"/>
    <property type="match status" value="1"/>
</dbReference>
<dbReference type="Gene3D" id="2.60.40.790">
    <property type="match status" value="1"/>
</dbReference>
<evidence type="ECO:0000256" key="2">
    <source>
        <dbReference type="SAM" id="MobiDB-lite"/>
    </source>
</evidence>
<dbReference type="OrthoDB" id="73639at2759"/>
<protein>
    <submittedName>
        <fullName evidence="4">Protein Shq1p</fullName>
    </submittedName>
</protein>
<sequence length="512" mass="59190">MITPFFTISQDDEFIFIDVKVSHIRFNAQSIEMVVQDELFIFALPPYYLRLRLPFRCVDDERSHAAYDSKSECVKIKIGKETKGQFFPDLDLTTKLLARLNESEGKEKDAKNGGAGPLIQELDIDNNNIAASNSAVISEGEKFDWEVSQTQAERLSNLVEVAPDFKYGFNNTFSEIIGVSVSNGNDINELGDPEHTLSADRINERLIKENIKFDPEYYAADYIMAKYPSPDDDKNFKQLIDWKSPSTKKFMKWYKAQQELSQDARESIMNVEFSKEEQEKLLDLPRKSYLIEDPAIQKQLLLLLISLLFAYHFDMRETEGDHNIESAWTVGKLTPQISFLDAQLDNSEGNVLKAGVITSIRRALSYPLHRNYTLVQRCWDDVYYNLRGGKRLIIKSLLDVRELFRFHDVYYVYNKIWIDDLCSWVISDAVGEGLIRQLAHDLKKEYSSLSKADITFEKLNEDKMEEGEDREGHEQEQGRSQNDDDDDDEIVALNLEELELMAEQSFEEYQNA</sequence>
<organism evidence="4 5">
    <name type="scientific">[Candida] railenensis</name>
    <dbReference type="NCBI Taxonomy" id="45579"/>
    <lineage>
        <taxon>Eukaryota</taxon>
        <taxon>Fungi</taxon>
        <taxon>Dikarya</taxon>
        <taxon>Ascomycota</taxon>
        <taxon>Saccharomycotina</taxon>
        <taxon>Pichiomycetes</taxon>
        <taxon>Debaryomycetaceae</taxon>
        <taxon>Kurtzmaniella</taxon>
    </lineage>
</organism>
<keyword evidence="5" id="KW-1185">Reference proteome</keyword>
<reference evidence="4" key="1">
    <citation type="submission" date="2022-03" db="EMBL/GenBank/DDBJ databases">
        <authorList>
            <person name="Legras J.-L."/>
            <person name="Devillers H."/>
            <person name="Grondin C."/>
        </authorList>
    </citation>
    <scope>NUCLEOTIDE SEQUENCE</scope>
    <source>
        <strain evidence="4">CLIB 1423</strain>
    </source>
</reference>
<evidence type="ECO:0000256" key="1">
    <source>
        <dbReference type="ARBA" id="ARBA00005607"/>
    </source>
</evidence>
<proteinExistence type="inferred from homology"/>
<dbReference type="InterPro" id="IPR039742">
    <property type="entry name" value="Shq1"/>
</dbReference>
<dbReference type="FunFam" id="2.60.40.790:FF:000064">
    <property type="entry name" value="Protein SHQ1"/>
    <property type="match status" value="1"/>
</dbReference>
<comment type="caution">
    <text evidence="4">The sequence shown here is derived from an EMBL/GenBank/DDBJ whole genome shotgun (WGS) entry which is preliminary data.</text>
</comment>
<dbReference type="GO" id="GO:0000493">
    <property type="term" value="P:box H/ACA snoRNP assembly"/>
    <property type="evidence" value="ECO:0007669"/>
    <property type="project" value="InterPro"/>
</dbReference>
<dbReference type="EMBL" id="CAKXYY010000008">
    <property type="protein sequence ID" value="CAH2352785.1"/>
    <property type="molecule type" value="Genomic_DNA"/>
</dbReference>
<evidence type="ECO:0000259" key="3">
    <source>
        <dbReference type="PROSITE" id="PS51203"/>
    </source>
</evidence>
<accession>A0A9P0QQ13</accession>
<dbReference type="GO" id="GO:0005654">
    <property type="term" value="C:nucleoplasm"/>
    <property type="evidence" value="ECO:0007669"/>
    <property type="project" value="TreeGrafter"/>
</dbReference>
<dbReference type="PANTHER" id="PTHR12967">
    <property type="entry name" value="PROTEIN SHQ1 HOMOLOG"/>
    <property type="match status" value="1"/>
</dbReference>
<dbReference type="PANTHER" id="PTHR12967:SF0">
    <property type="entry name" value="PROTEIN SHQ1 HOMOLOG"/>
    <property type="match status" value="1"/>
</dbReference>
<dbReference type="InterPro" id="IPR048696">
    <property type="entry name" value="SHQ1-like_CS"/>
</dbReference>
<gene>
    <name evidence="4" type="ORF">CLIB1423_08S01024</name>
</gene>
<dbReference type="Pfam" id="PF04925">
    <property type="entry name" value="SHQ1"/>
    <property type="match status" value="1"/>
</dbReference>
<dbReference type="Pfam" id="PF21413">
    <property type="entry name" value="SHQ1-like_CS"/>
    <property type="match status" value="1"/>
</dbReference>
<comment type="similarity">
    <text evidence="1">Belongs to the SHQ1 family.</text>
</comment>
<feature type="domain" description="CS" evidence="3">
    <location>
        <begin position="1"/>
        <end position="91"/>
    </location>
</feature>
<name>A0A9P0QQ13_9ASCO</name>
<evidence type="ECO:0000313" key="5">
    <source>
        <dbReference type="Proteomes" id="UP000837801"/>
    </source>
</evidence>
<dbReference type="GO" id="GO:0005737">
    <property type="term" value="C:cytoplasm"/>
    <property type="evidence" value="ECO:0007669"/>
    <property type="project" value="TreeGrafter"/>
</dbReference>
<dbReference type="InterPro" id="IPR007052">
    <property type="entry name" value="CS_dom"/>
</dbReference>
<dbReference type="InterPro" id="IPR007009">
    <property type="entry name" value="Shq1_C"/>
</dbReference>
<dbReference type="InterPro" id="IPR008978">
    <property type="entry name" value="HSP20-like_chaperone"/>
</dbReference>
<dbReference type="Proteomes" id="UP000837801">
    <property type="component" value="Unassembled WGS sequence"/>
</dbReference>
<evidence type="ECO:0000313" key="4">
    <source>
        <dbReference type="EMBL" id="CAH2352785.1"/>
    </source>
</evidence>
<dbReference type="AlphaFoldDB" id="A0A9P0QQ13"/>
<feature type="region of interest" description="Disordered" evidence="2">
    <location>
        <begin position="460"/>
        <end position="488"/>
    </location>
</feature>
<dbReference type="GO" id="GO:0051082">
    <property type="term" value="F:unfolded protein binding"/>
    <property type="evidence" value="ECO:0007669"/>
    <property type="project" value="TreeGrafter"/>
</dbReference>